<evidence type="ECO:0000256" key="2">
    <source>
        <dbReference type="ARBA" id="ARBA00022448"/>
    </source>
</evidence>
<reference evidence="9 10" key="1">
    <citation type="journal article" date="2014" name="BMC Genomics">
        <title>Comparison of environmental and isolate Sulfobacillus genomes reveals diverse carbon, sulfur, nitrogen, and hydrogen metabolisms.</title>
        <authorList>
            <person name="Justice N.B."/>
            <person name="Norman A."/>
            <person name="Brown C.T."/>
            <person name="Singh A."/>
            <person name="Thomas B.C."/>
            <person name="Banfield J.F."/>
        </authorList>
    </citation>
    <scope>NUCLEOTIDE SEQUENCE [LARGE SCALE GENOMIC DNA]</scope>
    <source>
        <strain evidence="9">AMDSBA3</strain>
    </source>
</reference>
<dbReference type="CDD" id="cd06261">
    <property type="entry name" value="TM_PBP2"/>
    <property type="match status" value="1"/>
</dbReference>
<feature type="transmembrane region" description="Helical" evidence="7">
    <location>
        <begin position="279"/>
        <end position="300"/>
    </location>
</feature>
<proteinExistence type="inferred from homology"/>
<evidence type="ECO:0000313" key="9">
    <source>
        <dbReference type="EMBL" id="PSR22425.1"/>
    </source>
</evidence>
<accession>A0A2T2WJM2</accession>
<keyword evidence="5 7" id="KW-1133">Transmembrane helix</keyword>
<dbReference type="Gene3D" id="1.10.3720.10">
    <property type="entry name" value="MetI-like"/>
    <property type="match status" value="1"/>
</dbReference>
<dbReference type="InterPro" id="IPR050366">
    <property type="entry name" value="BP-dependent_transpt_permease"/>
</dbReference>
<dbReference type="InterPro" id="IPR035906">
    <property type="entry name" value="MetI-like_sf"/>
</dbReference>
<dbReference type="AlphaFoldDB" id="A0A2T2WJM2"/>
<dbReference type="PROSITE" id="PS50928">
    <property type="entry name" value="ABC_TM1"/>
    <property type="match status" value="1"/>
</dbReference>
<feature type="transmembrane region" description="Helical" evidence="7">
    <location>
        <begin position="147"/>
        <end position="167"/>
    </location>
</feature>
<dbReference type="PANTHER" id="PTHR43386">
    <property type="entry name" value="OLIGOPEPTIDE TRANSPORT SYSTEM PERMEASE PROTEIN APPC"/>
    <property type="match status" value="1"/>
</dbReference>
<organism evidence="9 10">
    <name type="scientific">Sulfobacillus acidophilus</name>
    <dbReference type="NCBI Taxonomy" id="53633"/>
    <lineage>
        <taxon>Bacteria</taxon>
        <taxon>Bacillati</taxon>
        <taxon>Bacillota</taxon>
        <taxon>Clostridia</taxon>
        <taxon>Eubacteriales</taxon>
        <taxon>Clostridiales Family XVII. Incertae Sedis</taxon>
        <taxon>Sulfobacillus</taxon>
    </lineage>
</organism>
<keyword evidence="2 7" id="KW-0813">Transport</keyword>
<dbReference type="SUPFAM" id="SSF161098">
    <property type="entry name" value="MetI-like"/>
    <property type="match status" value="1"/>
</dbReference>
<dbReference type="Proteomes" id="UP000241848">
    <property type="component" value="Unassembled WGS sequence"/>
</dbReference>
<feature type="domain" description="ABC transmembrane type-1" evidence="8">
    <location>
        <begin position="109"/>
        <end position="301"/>
    </location>
</feature>
<dbReference type="GO" id="GO:0005886">
    <property type="term" value="C:plasma membrane"/>
    <property type="evidence" value="ECO:0007669"/>
    <property type="project" value="UniProtKB-SubCell"/>
</dbReference>
<evidence type="ECO:0000256" key="4">
    <source>
        <dbReference type="ARBA" id="ARBA00022692"/>
    </source>
</evidence>
<keyword evidence="6 7" id="KW-0472">Membrane</keyword>
<comment type="subcellular location">
    <subcellularLocation>
        <location evidence="1 7">Cell membrane</location>
        <topology evidence="1 7">Multi-pass membrane protein</topology>
    </subcellularLocation>
</comment>
<feature type="transmembrane region" description="Helical" evidence="7">
    <location>
        <begin position="223"/>
        <end position="243"/>
    </location>
</feature>
<name>A0A2T2WJM2_9FIRM</name>
<protein>
    <submittedName>
        <fullName evidence="9">Peptide ABC transporter permease</fullName>
    </submittedName>
</protein>
<evidence type="ECO:0000256" key="7">
    <source>
        <dbReference type="RuleBase" id="RU363032"/>
    </source>
</evidence>
<keyword evidence="4 7" id="KW-0812">Transmembrane</keyword>
<evidence type="ECO:0000313" key="10">
    <source>
        <dbReference type="Proteomes" id="UP000241848"/>
    </source>
</evidence>
<evidence type="ECO:0000259" key="8">
    <source>
        <dbReference type="PROSITE" id="PS50928"/>
    </source>
</evidence>
<evidence type="ECO:0000256" key="6">
    <source>
        <dbReference type="ARBA" id="ARBA00023136"/>
    </source>
</evidence>
<feature type="transmembrane region" description="Helical" evidence="7">
    <location>
        <begin position="51"/>
        <end position="71"/>
    </location>
</feature>
<comment type="similarity">
    <text evidence="7">Belongs to the binding-protein-dependent transport system permease family.</text>
</comment>
<dbReference type="PANTHER" id="PTHR43386:SF1">
    <property type="entry name" value="D,D-DIPEPTIDE TRANSPORT SYSTEM PERMEASE PROTEIN DDPC-RELATED"/>
    <property type="match status" value="1"/>
</dbReference>
<dbReference type="Pfam" id="PF12911">
    <property type="entry name" value="OppC_N"/>
    <property type="match status" value="1"/>
</dbReference>
<evidence type="ECO:0000256" key="1">
    <source>
        <dbReference type="ARBA" id="ARBA00004651"/>
    </source>
</evidence>
<dbReference type="Pfam" id="PF00528">
    <property type="entry name" value="BPD_transp_1"/>
    <property type="match status" value="1"/>
</dbReference>
<keyword evidence="3" id="KW-1003">Cell membrane</keyword>
<evidence type="ECO:0000256" key="3">
    <source>
        <dbReference type="ARBA" id="ARBA00022475"/>
    </source>
</evidence>
<comment type="caution">
    <text evidence="9">The sequence shown here is derived from an EMBL/GenBank/DDBJ whole genome shotgun (WGS) entry which is preliminary data.</text>
</comment>
<evidence type="ECO:0000256" key="5">
    <source>
        <dbReference type="ARBA" id="ARBA00022989"/>
    </source>
</evidence>
<sequence>MVDSTRGRIGREVDAMTETTDIPGNDLELLRTMRSRNNQSWHAFIRNRTGMTGMLIFLLFVALAILAPWIAPGNPSAITMNILIPPNSHYLLGTTAEGQSVLMQTIWGTRSTLLVGLSAGALATLLSIIIGVGGAYSGGLVDDVATLFSNIFIVIPGIPLMIVLTTYLHHAGVGAMILVIAFTGWPFGARVLRSQTLSLRSRDFVRAARLSGEGTWGVVRRELFPNMLSLIIANLLGTIMYAIGAEVSLQFLGLGNINTVSWGTMLYWASNYQALLNGAWWWIIPPGVCIGLIGGALALVNRSIDEISNPQLAMSGRSKKRRLRRKLA</sequence>
<dbReference type="EMBL" id="PXYV01000017">
    <property type="protein sequence ID" value="PSR22425.1"/>
    <property type="molecule type" value="Genomic_DNA"/>
</dbReference>
<feature type="transmembrane region" description="Helical" evidence="7">
    <location>
        <begin position="113"/>
        <end position="135"/>
    </location>
</feature>
<dbReference type="InterPro" id="IPR025966">
    <property type="entry name" value="OppC_N"/>
</dbReference>
<dbReference type="GO" id="GO:0071916">
    <property type="term" value="F:dipeptide transmembrane transporter activity"/>
    <property type="evidence" value="ECO:0007669"/>
    <property type="project" value="TreeGrafter"/>
</dbReference>
<dbReference type="InterPro" id="IPR000515">
    <property type="entry name" value="MetI-like"/>
</dbReference>
<feature type="transmembrane region" description="Helical" evidence="7">
    <location>
        <begin position="173"/>
        <end position="192"/>
    </location>
</feature>
<gene>
    <name evidence="9" type="ORF">C7B45_06820</name>
</gene>